<proteinExistence type="predicted"/>
<dbReference type="Proteomes" id="UP000887565">
    <property type="component" value="Unplaced"/>
</dbReference>
<keyword evidence="1" id="KW-1185">Reference proteome</keyword>
<organism evidence="1 2">
    <name type="scientific">Romanomermis culicivorax</name>
    <name type="common">Nematode worm</name>
    <dbReference type="NCBI Taxonomy" id="13658"/>
    <lineage>
        <taxon>Eukaryota</taxon>
        <taxon>Metazoa</taxon>
        <taxon>Ecdysozoa</taxon>
        <taxon>Nematoda</taxon>
        <taxon>Enoplea</taxon>
        <taxon>Dorylaimia</taxon>
        <taxon>Mermithida</taxon>
        <taxon>Mermithoidea</taxon>
        <taxon>Mermithidae</taxon>
        <taxon>Romanomermis</taxon>
    </lineage>
</organism>
<sequence>MENIGSKTRVGDGATLDIIRLPWARNRELEYTHPRDFPKNRSPIETDNDDWLIFGGVTVVKMVAIFDSDSLRASVFLSMMPPATG</sequence>
<dbReference type="WBParaSite" id="nRc.2.0.1.t29880-RA">
    <property type="protein sequence ID" value="nRc.2.0.1.t29880-RA"/>
    <property type="gene ID" value="nRc.2.0.1.g29880"/>
</dbReference>
<protein>
    <submittedName>
        <fullName evidence="2">Uncharacterized protein</fullName>
    </submittedName>
</protein>
<evidence type="ECO:0000313" key="2">
    <source>
        <dbReference type="WBParaSite" id="nRc.2.0.1.t29880-RA"/>
    </source>
</evidence>
<accession>A0A915JU50</accession>
<dbReference type="AlphaFoldDB" id="A0A915JU50"/>
<reference evidence="2" key="1">
    <citation type="submission" date="2022-11" db="UniProtKB">
        <authorList>
            <consortium name="WormBaseParasite"/>
        </authorList>
    </citation>
    <scope>IDENTIFICATION</scope>
</reference>
<name>A0A915JU50_ROMCU</name>
<evidence type="ECO:0000313" key="1">
    <source>
        <dbReference type="Proteomes" id="UP000887565"/>
    </source>
</evidence>